<gene>
    <name evidence="2" type="ORF">NKR23_g3252</name>
</gene>
<dbReference type="Proteomes" id="UP001174694">
    <property type="component" value="Unassembled WGS sequence"/>
</dbReference>
<dbReference type="Gene3D" id="2.40.50.140">
    <property type="entry name" value="Nucleic acid-binding proteins"/>
    <property type="match status" value="1"/>
</dbReference>
<comment type="caution">
    <text evidence="2">The sequence shown here is derived from an EMBL/GenBank/DDBJ whole genome shotgun (WGS) entry which is preliminary data.</text>
</comment>
<evidence type="ECO:0000313" key="3">
    <source>
        <dbReference type="Proteomes" id="UP001174694"/>
    </source>
</evidence>
<name>A0AA38RNK1_9PEZI</name>
<dbReference type="InterPro" id="IPR012340">
    <property type="entry name" value="NA-bd_OB-fold"/>
</dbReference>
<proteinExistence type="predicted"/>
<accession>A0AA38RNK1</accession>
<dbReference type="SUPFAM" id="SSF50249">
    <property type="entry name" value="Nucleic acid-binding proteins"/>
    <property type="match status" value="1"/>
</dbReference>
<reference evidence="2" key="1">
    <citation type="submission" date="2022-07" db="EMBL/GenBank/DDBJ databases">
        <title>Fungi with potential for degradation of polypropylene.</title>
        <authorList>
            <person name="Gostincar C."/>
        </authorList>
    </citation>
    <scope>NUCLEOTIDE SEQUENCE</scope>
    <source>
        <strain evidence="2">EXF-13308</strain>
    </source>
</reference>
<sequence length="371" mass="40876">MAGSLIILTGAPESQALDWSPSGMLDRFEEPIARFAGLPRGENTTNSRSVDDSAADYAVWRSLPLEKGPVPNAAGLRFSQEHDLQIVEQYPTSTDFLTTASFSFDTSFQSDHDSQVAQDLVSHFYECSLAVHDDISSSQLSRLLSRPRRSLEASFTTEDTSFRSLDDTSNASNSFVRPPLAARGADYLSDLEDIPNAAYLVSIQPQTMTVNLIVGIISIAAPRTVKTRWGSTKTLVEVLVGDDTKSGFSVTFWLPSEAVADSVLAGLRTQDVVLMQNVALNVFMKKVYGHSLRKDLTRVHLLYRKKLDTLDVDGHYTTSDMSSTKPAHPQLQKARQVRDWVLKFVGGSGNASAKDERGKQPWDMPPLDDTQ</sequence>
<evidence type="ECO:0000313" key="2">
    <source>
        <dbReference type="EMBL" id="KAJ9151390.1"/>
    </source>
</evidence>
<evidence type="ECO:0008006" key="4">
    <source>
        <dbReference type="Google" id="ProtNLM"/>
    </source>
</evidence>
<dbReference type="AlphaFoldDB" id="A0AA38RNK1"/>
<protein>
    <recommendedName>
        <fullName evidence="4">Nucleic acid-binding, OB-fold protein</fullName>
    </recommendedName>
</protein>
<organism evidence="2 3">
    <name type="scientific">Pleurostoma richardsiae</name>
    <dbReference type="NCBI Taxonomy" id="41990"/>
    <lineage>
        <taxon>Eukaryota</taxon>
        <taxon>Fungi</taxon>
        <taxon>Dikarya</taxon>
        <taxon>Ascomycota</taxon>
        <taxon>Pezizomycotina</taxon>
        <taxon>Sordariomycetes</taxon>
        <taxon>Sordariomycetidae</taxon>
        <taxon>Calosphaeriales</taxon>
        <taxon>Pleurostomataceae</taxon>
        <taxon>Pleurostoma</taxon>
    </lineage>
</organism>
<feature type="region of interest" description="Disordered" evidence="1">
    <location>
        <begin position="347"/>
        <end position="371"/>
    </location>
</feature>
<evidence type="ECO:0000256" key="1">
    <source>
        <dbReference type="SAM" id="MobiDB-lite"/>
    </source>
</evidence>
<dbReference type="EMBL" id="JANBVO010000006">
    <property type="protein sequence ID" value="KAJ9151390.1"/>
    <property type="molecule type" value="Genomic_DNA"/>
</dbReference>
<keyword evidence="3" id="KW-1185">Reference proteome</keyword>